<dbReference type="EMBL" id="UOFV01000203">
    <property type="protein sequence ID" value="VAX00131.1"/>
    <property type="molecule type" value="Genomic_DNA"/>
</dbReference>
<reference evidence="1" key="1">
    <citation type="submission" date="2018-06" db="EMBL/GenBank/DDBJ databases">
        <authorList>
            <person name="Zhirakovskaya E."/>
        </authorList>
    </citation>
    <scope>NUCLEOTIDE SEQUENCE</scope>
</reference>
<organism evidence="1">
    <name type="scientific">hydrothermal vent metagenome</name>
    <dbReference type="NCBI Taxonomy" id="652676"/>
    <lineage>
        <taxon>unclassified sequences</taxon>
        <taxon>metagenomes</taxon>
        <taxon>ecological metagenomes</taxon>
    </lineage>
</organism>
<proteinExistence type="predicted"/>
<protein>
    <submittedName>
        <fullName evidence="1">Uncharacterized protein</fullName>
    </submittedName>
</protein>
<dbReference type="AlphaFoldDB" id="A0A3B1AEN3"/>
<evidence type="ECO:0000313" key="1">
    <source>
        <dbReference type="EMBL" id="VAX00131.1"/>
    </source>
</evidence>
<sequence length="48" mass="5760">MEQQHEDILDVIGWIEPMMRELACSTDRFPDICQQGLYEIEQKLKQFC</sequence>
<gene>
    <name evidence="1" type="ORF">MNBD_GAMMA19-1633</name>
</gene>
<accession>A0A3B1AEN3</accession>
<name>A0A3B1AEN3_9ZZZZ</name>